<evidence type="ECO:0000313" key="2">
    <source>
        <dbReference type="Proteomes" id="UP001229651"/>
    </source>
</evidence>
<evidence type="ECO:0000313" key="1">
    <source>
        <dbReference type="EMBL" id="MDQ0377826.1"/>
    </source>
</evidence>
<gene>
    <name evidence="1" type="ORF">FB470_001820</name>
</gene>
<organism evidence="1 2">
    <name type="scientific">Amycolatopsis thermophila</name>
    <dbReference type="NCBI Taxonomy" id="206084"/>
    <lineage>
        <taxon>Bacteria</taxon>
        <taxon>Bacillati</taxon>
        <taxon>Actinomycetota</taxon>
        <taxon>Actinomycetes</taxon>
        <taxon>Pseudonocardiales</taxon>
        <taxon>Pseudonocardiaceae</taxon>
        <taxon>Amycolatopsis</taxon>
    </lineage>
</organism>
<name>A0ABU0ES37_9PSEU</name>
<dbReference type="InterPro" id="IPR023393">
    <property type="entry name" value="START-like_dom_sf"/>
</dbReference>
<dbReference type="SUPFAM" id="SSF55961">
    <property type="entry name" value="Bet v1-like"/>
    <property type="match status" value="1"/>
</dbReference>
<accession>A0ABU0ES37</accession>
<proteinExistence type="predicted"/>
<dbReference type="CDD" id="cd07821">
    <property type="entry name" value="PYR_PYL_RCAR_like"/>
    <property type="match status" value="1"/>
</dbReference>
<keyword evidence="2" id="KW-1185">Reference proteome</keyword>
<reference evidence="1 2" key="1">
    <citation type="submission" date="2023-07" db="EMBL/GenBank/DDBJ databases">
        <title>Sequencing the genomes of 1000 actinobacteria strains.</title>
        <authorList>
            <person name="Klenk H.-P."/>
        </authorList>
    </citation>
    <scope>NUCLEOTIDE SEQUENCE [LARGE SCALE GENOMIC DNA]</scope>
    <source>
        <strain evidence="1 2">DSM 45805</strain>
    </source>
</reference>
<protein>
    <submittedName>
        <fullName evidence="1">Uncharacterized protein YndB with AHSA1/START domain</fullName>
    </submittedName>
</protein>
<comment type="caution">
    <text evidence="1">The sequence shown here is derived from an EMBL/GenBank/DDBJ whole genome shotgun (WGS) entry which is preliminary data.</text>
</comment>
<dbReference type="Proteomes" id="UP001229651">
    <property type="component" value="Unassembled WGS sequence"/>
</dbReference>
<dbReference type="EMBL" id="JAUSUT010000001">
    <property type="protein sequence ID" value="MDQ0377826.1"/>
    <property type="molecule type" value="Genomic_DNA"/>
</dbReference>
<sequence>MPAKTFSFEVTRTSSAPPAALFRLETDGARWSEWAKPLVVVSRWDRWADPVGGVGAIRAVGAWPLLMREETLEYEQDRRHVYTFAEPAMVRGYRGEVLFEPEGTGTRLTWRGSFQEKVPGSGPVVLAGLRTAIRFLSARLVKAAER</sequence>
<dbReference type="Gene3D" id="3.30.530.20">
    <property type="match status" value="1"/>
</dbReference>
<dbReference type="Pfam" id="PF10604">
    <property type="entry name" value="Polyketide_cyc2"/>
    <property type="match status" value="1"/>
</dbReference>
<dbReference type="InterPro" id="IPR019587">
    <property type="entry name" value="Polyketide_cyclase/dehydratase"/>
</dbReference>
<dbReference type="RefSeq" id="WP_306990393.1">
    <property type="nucleotide sequence ID" value="NZ_JAUSUT010000001.1"/>
</dbReference>